<keyword evidence="4" id="KW-1185">Reference proteome</keyword>
<dbReference type="InParanoid" id="A0A7M7MYC8"/>
<feature type="transmembrane region" description="Helical" evidence="2">
    <location>
        <begin position="124"/>
        <end position="148"/>
    </location>
</feature>
<protein>
    <submittedName>
        <fullName evidence="3">Uncharacterized protein</fullName>
    </submittedName>
</protein>
<proteinExistence type="predicted"/>
<dbReference type="Proteomes" id="UP000007110">
    <property type="component" value="Unassembled WGS sequence"/>
</dbReference>
<dbReference type="AlphaFoldDB" id="A0A7M7MYC8"/>
<dbReference type="OrthoDB" id="10071929at2759"/>
<dbReference type="EnsemblMetazoa" id="XM_030972548">
    <property type="protein sequence ID" value="XP_030828408"/>
    <property type="gene ID" value="LOC115919239"/>
</dbReference>
<dbReference type="KEGG" id="spu:115919239"/>
<name>A0A7M7MYC8_STRPU</name>
<feature type="region of interest" description="Disordered" evidence="1">
    <location>
        <begin position="91"/>
        <end position="115"/>
    </location>
</feature>
<keyword evidence="2" id="KW-1133">Transmembrane helix</keyword>
<feature type="compositionally biased region" description="Acidic residues" evidence="1">
    <location>
        <begin position="96"/>
        <end position="105"/>
    </location>
</feature>
<dbReference type="RefSeq" id="XP_030828408.1">
    <property type="nucleotide sequence ID" value="XM_030972548.1"/>
</dbReference>
<keyword evidence="2" id="KW-0812">Transmembrane</keyword>
<reference evidence="3" key="2">
    <citation type="submission" date="2021-01" db="UniProtKB">
        <authorList>
            <consortium name="EnsemblMetazoa"/>
        </authorList>
    </citation>
    <scope>IDENTIFICATION</scope>
</reference>
<sequence>MLTSVESSDIYYIRPTPLDQNDILFVSFIARSSSARKRSTKPVVPLGDVLGALDNITAFTEALGILPSQAPSITAGLPDFILNTLPTSPSFTLPVDGDDDDEDTTEGSTRKPPPEIGFLSNPGLFISLVVIATVSIIIIIVGLIYLLCDRKRGRSGEYITNHTPRNSDLELGFDNPVMAENDKNVSNGNHLSSIKGEMESDMIVPYDNFTQEELMNYEVEDTHL</sequence>
<organism evidence="3 4">
    <name type="scientific">Strongylocentrotus purpuratus</name>
    <name type="common">Purple sea urchin</name>
    <dbReference type="NCBI Taxonomy" id="7668"/>
    <lineage>
        <taxon>Eukaryota</taxon>
        <taxon>Metazoa</taxon>
        <taxon>Echinodermata</taxon>
        <taxon>Eleutherozoa</taxon>
        <taxon>Echinozoa</taxon>
        <taxon>Echinoidea</taxon>
        <taxon>Euechinoidea</taxon>
        <taxon>Echinacea</taxon>
        <taxon>Camarodonta</taxon>
        <taxon>Echinidea</taxon>
        <taxon>Strongylocentrotidae</taxon>
        <taxon>Strongylocentrotus</taxon>
    </lineage>
</organism>
<keyword evidence="2" id="KW-0472">Membrane</keyword>
<reference evidence="4" key="1">
    <citation type="submission" date="2015-02" db="EMBL/GenBank/DDBJ databases">
        <title>Genome sequencing for Strongylocentrotus purpuratus.</title>
        <authorList>
            <person name="Murali S."/>
            <person name="Liu Y."/>
            <person name="Vee V."/>
            <person name="English A."/>
            <person name="Wang M."/>
            <person name="Skinner E."/>
            <person name="Han Y."/>
            <person name="Muzny D.M."/>
            <person name="Worley K.C."/>
            <person name="Gibbs R.A."/>
        </authorList>
    </citation>
    <scope>NUCLEOTIDE SEQUENCE</scope>
</reference>
<accession>A0A7M7MYC8</accession>
<evidence type="ECO:0000313" key="4">
    <source>
        <dbReference type="Proteomes" id="UP000007110"/>
    </source>
</evidence>
<evidence type="ECO:0000313" key="3">
    <source>
        <dbReference type="EnsemblMetazoa" id="XP_030828408"/>
    </source>
</evidence>
<dbReference type="GeneID" id="115919239"/>
<evidence type="ECO:0000256" key="1">
    <source>
        <dbReference type="SAM" id="MobiDB-lite"/>
    </source>
</evidence>
<evidence type="ECO:0000256" key="2">
    <source>
        <dbReference type="SAM" id="Phobius"/>
    </source>
</evidence>